<keyword evidence="1" id="KW-1133">Transmembrane helix</keyword>
<name>A0ABV6DUB2_9BACL</name>
<dbReference type="Proteomes" id="UP001589776">
    <property type="component" value="Unassembled WGS sequence"/>
</dbReference>
<evidence type="ECO:0000256" key="1">
    <source>
        <dbReference type="SAM" id="Phobius"/>
    </source>
</evidence>
<dbReference type="RefSeq" id="WP_377474241.1">
    <property type="nucleotide sequence ID" value="NZ_JBHLWN010000115.1"/>
</dbReference>
<evidence type="ECO:0000313" key="2">
    <source>
        <dbReference type="EMBL" id="MFC0216250.1"/>
    </source>
</evidence>
<dbReference type="Pfam" id="PF22282">
    <property type="entry name" value="CydS"/>
    <property type="match status" value="1"/>
</dbReference>
<keyword evidence="1" id="KW-0472">Membrane</keyword>
<dbReference type="InterPro" id="IPR054381">
    <property type="entry name" value="CydS"/>
</dbReference>
<proteinExistence type="predicted"/>
<accession>A0ABV6DUB2</accession>
<protein>
    <submittedName>
        <fullName evidence="2">Uncharacterized protein</fullName>
    </submittedName>
</protein>
<reference evidence="2 3" key="1">
    <citation type="submission" date="2024-09" db="EMBL/GenBank/DDBJ databases">
        <authorList>
            <person name="Sun Q."/>
            <person name="Mori K."/>
        </authorList>
    </citation>
    <scope>NUCLEOTIDE SEQUENCE [LARGE SCALE GENOMIC DNA]</scope>
    <source>
        <strain evidence="2 3">CCM 7759</strain>
    </source>
</reference>
<organism evidence="2 3">
    <name type="scientific">Paenibacillus chartarius</name>
    <dbReference type="NCBI Taxonomy" id="747481"/>
    <lineage>
        <taxon>Bacteria</taxon>
        <taxon>Bacillati</taxon>
        <taxon>Bacillota</taxon>
        <taxon>Bacilli</taxon>
        <taxon>Bacillales</taxon>
        <taxon>Paenibacillaceae</taxon>
        <taxon>Paenibacillus</taxon>
    </lineage>
</organism>
<comment type="caution">
    <text evidence="2">The sequence shown here is derived from an EMBL/GenBank/DDBJ whole genome shotgun (WGS) entry which is preliminary data.</text>
</comment>
<feature type="transmembrane region" description="Helical" evidence="1">
    <location>
        <begin position="6"/>
        <end position="25"/>
    </location>
</feature>
<keyword evidence="1" id="KW-0812">Transmembrane</keyword>
<keyword evidence="3" id="KW-1185">Reference proteome</keyword>
<gene>
    <name evidence="2" type="ORF">ACFFK0_28025</name>
</gene>
<sequence>MEHFLITWAPPIVVVAALAAVFWWAPRGKI</sequence>
<dbReference type="EMBL" id="JBHLWN010000115">
    <property type="protein sequence ID" value="MFC0216250.1"/>
    <property type="molecule type" value="Genomic_DNA"/>
</dbReference>
<evidence type="ECO:0000313" key="3">
    <source>
        <dbReference type="Proteomes" id="UP001589776"/>
    </source>
</evidence>